<evidence type="ECO:0000313" key="1">
    <source>
        <dbReference type="EMBL" id="RSM18842.1"/>
    </source>
</evidence>
<sequence>MIFGIWYRVALASPSLARPSKVGSYRDCSLTATGWLVTDCKSERSLCPPGPSVSARNLQPAMPITGRGGPCLKGWMLGQVSE</sequence>
<organism evidence="1 2">
    <name type="scientific">Fusarium ambrosium</name>
    <dbReference type="NCBI Taxonomy" id="131363"/>
    <lineage>
        <taxon>Eukaryota</taxon>
        <taxon>Fungi</taxon>
        <taxon>Dikarya</taxon>
        <taxon>Ascomycota</taxon>
        <taxon>Pezizomycotina</taxon>
        <taxon>Sordariomycetes</taxon>
        <taxon>Hypocreomycetidae</taxon>
        <taxon>Hypocreales</taxon>
        <taxon>Nectriaceae</taxon>
        <taxon>Fusarium</taxon>
        <taxon>Fusarium solani species complex</taxon>
    </lineage>
</organism>
<dbReference type="Proteomes" id="UP000288429">
    <property type="component" value="Unassembled WGS sequence"/>
</dbReference>
<comment type="caution">
    <text evidence="1">The sequence shown here is derived from an EMBL/GenBank/DDBJ whole genome shotgun (WGS) entry which is preliminary data.</text>
</comment>
<keyword evidence="2" id="KW-1185">Reference proteome</keyword>
<dbReference type="EMBL" id="NIZV01000018">
    <property type="protein sequence ID" value="RSM18842.1"/>
    <property type="molecule type" value="Genomic_DNA"/>
</dbReference>
<protein>
    <submittedName>
        <fullName evidence="1">Uncharacterized protein</fullName>
    </submittedName>
</protein>
<proteinExistence type="predicted"/>
<name>A0A428UX48_9HYPO</name>
<gene>
    <name evidence="1" type="ORF">CDV31_002360</name>
</gene>
<accession>A0A428UX48</accession>
<dbReference type="AlphaFoldDB" id="A0A428UX48"/>
<reference evidence="1 2" key="1">
    <citation type="submission" date="2017-06" db="EMBL/GenBank/DDBJ databases">
        <title>Cmopartive genomic analysis of Ambrosia Fusariam Clade fungi.</title>
        <authorList>
            <person name="Stajich J.E."/>
            <person name="Carrillo J."/>
            <person name="Kijimoto T."/>
            <person name="Eskalen A."/>
            <person name="O'Donnell K."/>
            <person name="Kasson M."/>
        </authorList>
    </citation>
    <scope>NUCLEOTIDE SEQUENCE [LARGE SCALE GENOMIC DNA]</scope>
    <source>
        <strain evidence="1 2">NRRL 20438</strain>
    </source>
</reference>
<evidence type="ECO:0000313" key="2">
    <source>
        <dbReference type="Proteomes" id="UP000288429"/>
    </source>
</evidence>